<protein>
    <submittedName>
        <fullName evidence="1">Uncharacterized protein</fullName>
    </submittedName>
</protein>
<dbReference type="STRING" id="36842.SAMN02194393_01716"/>
<keyword evidence="2" id="KW-1185">Reference proteome</keyword>
<dbReference type="Proteomes" id="UP000190285">
    <property type="component" value="Unassembled WGS sequence"/>
</dbReference>
<evidence type="ECO:0000313" key="2">
    <source>
        <dbReference type="Proteomes" id="UP000190285"/>
    </source>
</evidence>
<proteinExistence type="predicted"/>
<dbReference type="RefSeq" id="WP_079490891.1">
    <property type="nucleotide sequence ID" value="NZ_FUZT01000004.1"/>
</dbReference>
<reference evidence="2" key="1">
    <citation type="submission" date="2017-02" db="EMBL/GenBank/DDBJ databases">
        <authorList>
            <person name="Varghese N."/>
            <person name="Submissions S."/>
        </authorList>
    </citation>
    <scope>NUCLEOTIDE SEQUENCE [LARGE SCALE GENOMIC DNA]</scope>
    <source>
        <strain evidence="2">M1</strain>
    </source>
</reference>
<sequence length="78" mass="9304">MQTKPDKQTYNPIELSKEAKIKRYYIKKFESITEAKAEKLVDEIFELMKESKITYGDAYVVLENTRAKIQKMSEFQYL</sequence>
<organism evidence="1 2">
    <name type="scientific">Maledivibacter halophilus</name>
    <dbReference type="NCBI Taxonomy" id="36842"/>
    <lineage>
        <taxon>Bacteria</taxon>
        <taxon>Bacillati</taxon>
        <taxon>Bacillota</taxon>
        <taxon>Clostridia</taxon>
        <taxon>Peptostreptococcales</taxon>
        <taxon>Caminicellaceae</taxon>
        <taxon>Maledivibacter</taxon>
    </lineage>
</organism>
<accession>A0A1T5KEP9</accession>
<evidence type="ECO:0000313" key="1">
    <source>
        <dbReference type="EMBL" id="SKC61828.1"/>
    </source>
</evidence>
<name>A0A1T5KEP9_9FIRM</name>
<dbReference type="AlphaFoldDB" id="A0A1T5KEP9"/>
<dbReference type="EMBL" id="FUZT01000004">
    <property type="protein sequence ID" value="SKC61828.1"/>
    <property type="molecule type" value="Genomic_DNA"/>
</dbReference>
<gene>
    <name evidence="1" type="ORF">SAMN02194393_01716</name>
</gene>